<evidence type="ECO:0000313" key="1">
    <source>
        <dbReference type="EMBL" id="AOR31276.1"/>
    </source>
</evidence>
<dbReference type="AlphaFoldDB" id="A0A1D7Y6Y9"/>
<sequence>MDEQAEGRALDRLLPRWDHREAHSIAVRAPRTRVLRAVEETRWRDVPVFHALMLAGSLGTRRDKADEPFLASMTGGGFTELHRDEAQLVIGAVVATAEPKGPARLAEPVADAFAAFDRPGHYKVAFDFRVGEGRLTTETRVLSTDEAARRRFARYWMLIRLPSGVIRREWLHGIRRRAESHPGTHPPNPEPCNRQ</sequence>
<name>A0A1D7Y6Y9_9ACTN</name>
<proteinExistence type="predicted"/>
<dbReference type="EMBL" id="CP017248">
    <property type="protein sequence ID" value="AOR31276.1"/>
    <property type="molecule type" value="Genomic_DNA"/>
</dbReference>
<organism evidence="1 2">
    <name type="scientific">Streptomyces fodineus</name>
    <dbReference type="NCBI Taxonomy" id="1904616"/>
    <lineage>
        <taxon>Bacteria</taxon>
        <taxon>Bacillati</taxon>
        <taxon>Actinomycetota</taxon>
        <taxon>Actinomycetes</taxon>
        <taxon>Kitasatosporales</taxon>
        <taxon>Streptomycetaceae</taxon>
        <taxon>Streptomyces</taxon>
    </lineage>
</organism>
<dbReference type="Proteomes" id="UP000094960">
    <property type="component" value="Chromosome"/>
</dbReference>
<dbReference type="KEGG" id="spun:BFF78_09705"/>
<gene>
    <name evidence="1" type="ORF">BFF78_09705</name>
</gene>
<dbReference type="RefSeq" id="WP_069777921.1">
    <property type="nucleotide sequence ID" value="NZ_CP017248.1"/>
</dbReference>
<evidence type="ECO:0000313" key="2">
    <source>
        <dbReference type="Proteomes" id="UP000094960"/>
    </source>
</evidence>
<keyword evidence="2" id="KW-1185">Reference proteome</keyword>
<reference evidence="2" key="1">
    <citation type="submission" date="2016-09" db="EMBL/GenBank/DDBJ databases">
        <title>Streptomyces puniciscabiei strain:TW1S1 Genome sequencing and assembly.</title>
        <authorList>
            <person name="Kim M.-K."/>
            <person name="Kim S.B."/>
        </authorList>
    </citation>
    <scope>NUCLEOTIDE SEQUENCE [LARGE SCALE GENOMIC DNA]</scope>
    <source>
        <strain evidence="2">TW1S1</strain>
    </source>
</reference>
<accession>A0A1D7Y6Y9</accession>
<evidence type="ECO:0008006" key="3">
    <source>
        <dbReference type="Google" id="ProtNLM"/>
    </source>
</evidence>
<protein>
    <recommendedName>
        <fullName evidence="3">DUF2867 domain-containing protein</fullName>
    </recommendedName>
</protein>